<proteinExistence type="predicted"/>
<protein>
    <submittedName>
        <fullName evidence="1">Uncharacterized protein</fullName>
    </submittedName>
</protein>
<evidence type="ECO:0000313" key="2">
    <source>
        <dbReference type="Proteomes" id="UP000499080"/>
    </source>
</evidence>
<reference evidence="1 2" key="1">
    <citation type="journal article" date="2019" name="Sci. Rep.">
        <title>Orb-weaving spider Araneus ventricosus genome elucidates the spidroin gene catalogue.</title>
        <authorList>
            <person name="Kono N."/>
            <person name="Nakamura H."/>
            <person name="Ohtoshi R."/>
            <person name="Moran D.A.P."/>
            <person name="Shinohara A."/>
            <person name="Yoshida Y."/>
            <person name="Fujiwara M."/>
            <person name="Mori M."/>
            <person name="Tomita M."/>
            <person name="Arakawa K."/>
        </authorList>
    </citation>
    <scope>NUCLEOTIDE SEQUENCE [LARGE SCALE GENOMIC DNA]</scope>
</reference>
<gene>
    <name evidence="1" type="ORF">AVEN_200975_1</name>
</gene>
<comment type="caution">
    <text evidence="1">The sequence shown here is derived from an EMBL/GenBank/DDBJ whole genome shotgun (WGS) entry which is preliminary data.</text>
</comment>
<dbReference type="Proteomes" id="UP000499080">
    <property type="component" value="Unassembled WGS sequence"/>
</dbReference>
<dbReference type="EMBL" id="BGPR01029839">
    <property type="protein sequence ID" value="GBO01911.1"/>
    <property type="molecule type" value="Genomic_DNA"/>
</dbReference>
<keyword evidence="2" id="KW-1185">Reference proteome</keyword>
<accession>A0A4Y2TP97</accession>
<evidence type="ECO:0000313" key="1">
    <source>
        <dbReference type="EMBL" id="GBO01911.1"/>
    </source>
</evidence>
<dbReference type="OrthoDB" id="6443995at2759"/>
<organism evidence="1 2">
    <name type="scientific">Araneus ventricosus</name>
    <name type="common">Orbweaver spider</name>
    <name type="synonym">Epeira ventricosa</name>
    <dbReference type="NCBI Taxonomy" id="182803"/>
    <lineage>
        <taxon>Eukaryota</taxon>
        <taxon>Metazoa</taxon>
        <taxon>Ecdysozoa</taxon>
        <taxon>Arthropoda</taxon>
        <taxon>Chelicerata</taxon>
        <taxon>Arachnida</taxon>
        <taxon>Araneae</taxon>
        <taxon>Araneomorphae</taxon>
        <taxon>Entelegynae</taxon>
        <taxon>Araneoidea</taxon>
        <taxon>Araneidae</taxon>
        <taxon>Araneus</taxon>
    </lineage>
</organism>
<dbReference type="AlphaFoldDB" id="A0A4Y2TP97"/>
<name>A0A4Y2TP97_ARAVE</name>
<sequence>MTSSWNDMVEENISTIPDTFSKMTLNEPELTRIPETVAVVAISKRSSEFCFRTIQQYYHGRLVCDWREKIKGLVQELEVTHFIFVGSELHDILTPILSNRIKFHIHHTDFLKFPCRQCMDNDCVFTKARLALRSFLKWHLFTIKH</sequence>